<reference evidence="2" key="1">
    <citation type="journal article" date="2019" name="bioRxiv">
        <title>The Genome of the Zebra Mussel, Dreissena polymorpha: A Resource for Invasive Species Research.</title>
        <authorList>
            <person name="McCartney M.A."/>
            <person name="Auch B."/>
            <person name="Kono T."/>
            <person name="Mallez S."/>
            <person name="Zhang Y."/>
            <person name="Obille A."/>
            <person name="Becker A."/>
            <person name="Abrahante J.E."/>
            <person name="Garbe J."/>
            <person name="Badalamenti J.P."/>
            <person name="Herman A."/>
            <person name="Mangelson H."/>
            <person name="Liachko I."/>
            <person name="Sullivan S."/>
            <person name="Sone E.D."/>
            <person name="Koren S."/>
            <person name="Silverstein K.A.T."/>
            <person name="Beckman K.B."/>
            <person name="Gohl D.M."/>
        </authorList>
    </citation>
    <scope>NUCLEOTIDE SEQUENCE</scope>
    <source>
        <strain evidence="2">Duluth1</strain>
        <tissue evidence="2">Whole animal</tissue>
    </source>
</reference>
<evidence type="ECO:0000313" key="3">
    <source>
        <dbReference type="Proteomes" id="UP000828390"/>
    </source>
</evidence>
<gene>
    <name evidence="1" type="ORF">DPMN_004746</name>
    <name evidence="2" type="ORF">DPMN_004755</name>
</gene>
<keyword evidence="3" id="KW-1185">Reference proteome</keyword>
<comment type="caution">
    <text evidence="2">The sequence shown here is derived from an EMBL/GenBank/DDBJ whole genome shotgun (WGS) entry which is preliminary data.</text>
</comment>
<dbReference type="Proteomes" id="UP000828390">
    <property type="component" value="Unassembled WGS sequence"/>
</dbReference>
<name>A0A9D4MP26_DREPO</name>
<accession>A0A9D4MP26</accession>
<evidence type="ECO:0000313" key="1">
    <source>
        <dbReference type="EMBL" id="KAH3880824.1"/>
    </source>
</evidence>
<dbReference type="AlphaFoldDB" id="A0A9D4MP26"/>
<reference evidence="2" key="2">
    <citation type="submission" date="2020-11" db="EMBL/GenBank/DDBJ databases">
        <authorList>
            <person name="McCartney M.A."/>
            <person name="Auch B."/>
            <person name="Kono T."/>
            <person name="Mallez S."/>
            <person name="Becker A."/>
            <person name="Gohl D.M."/>
            <person name="Silverstein K.A.T."/>
            <person name="Koren S."/>
            <person name="Bechman K.B."/>
            <person name="Herman A."/>
            <person name="Abrahante J.E."/>
            <person name="Garbe J."/>
        </authorList>
    </citation>
    <scope>NUCLEOTIDE SEQUENCE</scope>
    <source>
        <strain evidence="2">Duluth1</strain>
        <tissue evidence="2">Whole animal</tissue>
    </source>
</reference>
<sequence>MTQHSGLINVLDSRTCGRILNHCYIVVTEVLFHFWCGIVLWKEAEIPGENPYLFGMVTTNQTHMLPGTGIEPGSPRWEASVPISSLAGQA</sequence>
<proteinExistence type="predicted"/>
<organism evidence="2 3">
    <name type="scientific">Dreissena polymorpha</name>
    <name type="common">Zebra mussel</name>
    <name type="synonym">Mytilus polymorpha</name>
    <dbReference type="NCBI Taxonomy" id="45954"/>
    <lineage>
        <taxon>Eukaryota</taxon>
        <taxon>Metazoa</taxon>
        <taxon>Spiralia</taxon>
        <taxon>Lophotrochozoa</taxon>
        <taxon>Mollusca</taxon>
        <taxon>Bivalvia</taxon>
        <taxon>Autobranchia</taxon>
        <taxon>Heteroconchia</taxon>
        <taxon>Euheterodonta</taxon>
        <taxon>Imparidentia</taxon>
        <taxon>Neoheterodontei</taxon>
        <taxon>Myida</taxon>
        <taxon>Dreissenoidea</taxon>
        <taxon>Dreissenidae</taxon>
        <taxon>Dreissena</taxon>
    </lineage>
</organism>
<dbReference type="EMBL" id="JAIWYP010000001">
    <property type="protein sequence ID" value="KAH3880833.1"/>
    <property type="molecule type" value="Genomic_DNA"/>
</dbReference>
<evidence type="ECO:0000313" key="2">
    <source>
        <dbReference type="EMBL" id="KAH3880833.1"/>
    </source>
</evidence>
<protein>
    <submittedName>
        <fullName evidence="2">Uncharacterized protein</fullName>
    </submittedName>
</protein>
<dbReference type="EMBL" id="JAIWYP010000001">
    <property type="protein sequence ID" value="KAH3880824.1"/>
    <property type="molecule type" value="Genomic_DNA"/>
</dbReference>